<evidence type="ECO:0000313" key="1">
    <source>
        <dbReference type="EMBL" id="CAH1395507.1"/>
    </source>
</evidence>
<keyword evidence="2" id="KW-1185">Reference proteome</keyword>
<reference evidence="1" key="1">
    <citation type="submission" date="2022-01" db="EMBL/GenBank/DDBJ databases">
        <authorList>
            <person name="King R."/>
        </authorList>
    </citation>
    <scope>NUCLEOTIDE SEQUENCE</scope>
</reference>
<sequence length="116" mass="13312">MFPLSFMMGMTITHNDTLLTIRRRSLAPLKLVQISISKLLISGSSDKDIEEAIQLSIQGLMSVRSVLGDSNQPMLNTITYQLHHHKYDTVCYSHKRCRVDESSWWHTTTLCPSEYI</sequence>
<dbReference type="EMBL" id="OV725079">
    <property type="protein sequence ID" value="CAH1395507.1"/>
    <property type="molecule type" value="Genomic_DNA"/>
</dbReference>
<name>A0A9P0H501_NEZVI</name>
<dbReference type="Proteomes" id="UP001152798">
    <property type="component" value="Chromosome 3"/>
</dbReference>
<proteinExistence type="predicted"/>
<protein>
    <submittedName>
        <fullName evidence="1">Uncharacterized protein</fullName>
    </submittedName>
</protein>
<evidence type="ECO:0000313" key="2">
    <source>
        <dbReference type="Proteomes" id="UP001152798"/>
    </source>
</evidence>
<dbReference type="AlphaFoldDB" id="A0A9P0H501"/>
<accession>A0A9P0H501</accession>
<organism evidence="1 2">
    <name type="scientific">Nezara viridula</name>
    <name type="common">Southern green stink bug</name>
    <name type="synonym">Cimex viridulus</name>
    <dbReference type="NCBI Taxonomy" id="85310"/>
    <lineage>
        <taxon>Eukaryota</taxon>
        <taxon>Metazoa</taxon>
        <taxon>Ecdysozoa</taxon>
        <taxon>Arthropoda</taxon>
        <taxon>Hexapoda</taxon>
        <taxon>Insecta</taxon>
        <taxon>Pterygota</taxon>
        <taxon>Neoptera</taxon>
        <taxon>Paraneoptera</taxon>
        <taxon>Hemiptera</taxon>
        <taxon>Heteroptera</taxon>
        <taxon>Panheteroptera</taxon>
        <taxon>Pentatomomorpha</taxon>
        <taxon>Pentatomoidea</taxon>
        <taxon>Pentatomidae</taxon>
        <taxon>Pentatominae</taxon>
        <taxon>Nezara</taxon>
    </lineage>
</organism>
<gene>
    <name evidence="1" type="ORF">NEZAVI_LOCUS5772</name>
</gene>